<dbReference type="EMBL" id="LSRX01000342">
    <property type="protein sequence ID" value="OLQ00035.1"/>
    <property type="molecule type" value="Genomic_DNA"/>
</dbReference>
<reference evidence="1 2" key="1">
    <citation type="submission" date="2016-02" db="EMBL/GenBank/DDBJ databases">
        <title>Genome analysis of coral dinoflagellate symbionts highlights evolutionary adaptations to a symbiotic lifestyle.</title>
        <authorList>
            <person name="Aranda M."/>
            <person name="Li Y."/>
            <person name="Liew Y.J."/>
            <person name="Baumgarten S."/>
            <person name="Simakov O."/>
            <person name="Wilson M."/>
            <person name="Piel J."/>
            <person name="Ashoor H."/>
            <person name="Bougouffa S."/>
            <person name="Bajic V.B."/>
            <person name="Ryu T."/>
            <person name="Ravasi T."/>
            <person name="Bayer T."/>
            <person name="Micklem G."/>
            <person name="Kim H."/>
            <person name="Bhak J."/>
            <person name="Lajeunesse T.C."/>
            <person name="Voolstra C.R."/>
        </authorList>
    </citation>
    <scope>NUCLEOTIDE SEQUENCE [LARGE SCALE GENOMIC DNA]</scope>
    <source>
        <strain evidence="1 2">CCMP2467</strain>
    </source>
</reference>
<protein>
    <submittedName>
        <fullName evidence="1">Uncharacterized protein</fullName>
    </submittedName>
</protein>
<dbReference type="Proteomes" id="UP000186817">
    <property type="component" value="Unassembled WGS sequence"/>
</dbReference>
<dbReference type="AlphaFoldDB" id="A0A1Q9DXW5"/>
<sequence length="657" mass="70463">MDCHEWHSSQLVRDEQWAPTKLRLLPRGEGLALELLRALVVAAAGHLTGWIVSTWTSSPACPETLKRTEPVGGETIRSHEDQGGQMLMTELRGSACQAQTEVPANKALPFLLVGGRVAFWCSGKDLGTPGWLMMVLEELRGSACQAQKEVPANKALPFLLVGGRCAFWCSGNDLGTSGWTLDAGRLVGDYMDVGPLSLVWVLLPSGAQLEELRGSACQAQTEVPANKALPFLLVGGRSAFWCSGNDLGTSGWTLDAQTEALAMDLGVRRQGLDSAQTEVVITKAVTVGTLSAYGFTVDWAATPWILRHARHPVSELVDDTQSTAGLSLRSTSITVCHVASKSSAWAAISDVVEVQNLNEYTATAVMVEEAQTEVVATKAVAVAMAFCRLGHDSVDTPPCATSLVGAGWQYAVHGRFVPAQHFNHGLPCCFQVICLVQNLNEYTATAVMVEEAQTEVVATEVVAVAMAFCRLGHDSVDTPPCATSLVGAGWQYAVHGRFVPAQHFNHGLPCCFQVICLVQNLNEYTATAVMVEEAQTEVVATEVVAVAMAFCRLGHDSVDTPPCATSLVGAGWQYAVHGRFVPAQHFNHGLPCCFQVICLVQNLNEYTATAVMVEEEFLGCRAAGHRCNWQTSAVEICFGKTQSVPDSAVKVSDLVME</sequence>
<accession>A0A1Q9DXW5</accession>
<organism evidence="1 2">
    <name type="scientific">Symbiodinium microadriaticum</name>
    <name type="common">Dinoflagellate</name>
    <name type="synonym">Zooxanthella microadriatica</name>
    <dbReference type="NCBI Taxonomy" id="2951"/>
    <lineage>
        <taxon>Eukaryota</taxon>
        <taxon>Sar</taxon>
        <taxon>Alveolata</taxon>
        <taxon>Dinophyceae</taxon>
        <taxon>Suessiales</taxon>
        <taxon>Symbiodiniaceae</taxon>
        <taxon>Symbiodinium</taxon>
    </lineage>
</organism>
<evidence type="ECO:0000313" key="2">
    <source>
        <dbReference type="Proteomes" id="UP000186817"/>
    </source>
</evidence>
<evidence type="ECO:0000313" key="1">
    <source>
        <dbReference type="EMBL" id="OLQ00035.1"/>
    </source>
</evidence>
<gene>
    <name evidence="1" type="ORF">AK812_SmicGene17374</name>
</gene>
<keyword evidence="2" id="KW-1185">Reference proteome</keyword>
<proteinExistence type="predicted"/>
<name>A0A1Q9DXW5_SYMMI</name>
<comment type="caution">
    <text evidence="1">The sequence shown here is derived from an EMBL/GenBank/DDBJ whole genome shotgun (WGS) entry which is preliminary data.</text>
</comment>